<proteinExistence type="predicted"/>
<dbReference type="AlphaFoldDB" id="A0A0S4QHJ3"/>
<reference evidence="4" key="1">
    <citation type="submission" date="2015-11" db="EMBL/GenBank/DDBJ databases">
        <authorList>
            <person name="Varghese N."/>
        </authorList>
    </citation>
    <scope>NUCLEOTIDE SEQUENCE [LARGE SCALE GENOMIC DNA]</scope>
    <source>
        <strain evidence="4">DSM 45899</strain>
    </source>
</reference>
<dbReference type="Gene3D" id="3.10.129.10">
    <property type="entry name" value="Hotdog Thioesterase"/>
    <property type="match status" value="2"/>
</dbReference>
<dbReference type="InterPro" id="IPR049449">
    <property type="entry name" value="TesB_ACOT8-like_N"/>
</dbReference>
<feature type="domain" description="Acyl-CoA thioesterase-like N-terminal HotDog" evidence="2">
    <location>
        <begin position="230"/>
        <end position="310"/>
    </location>
</feature>
<evidence type="ECO:0000313" key="4">
    <source>
        <dbReference type="Proteomes" id="UP000198802"/>
    </source>
</evidence>
<organism evidence="3 4">
    <name type="scientific">Parafrankia irregularis</name>
    <dbReference type="NCBI Taxonomy" id="795642"/>
    <lineage>
        <taxon>Bacteria</taxon>
        <taxon>Bacillati</taxon>
        <taxon>Actinomycetota</taxon>
        <taxon>Actinomycetes</taxon>
        <taxon>Frankiales</taxon>
        <taxon>Frankiaceae</taxon>
        <taxon>Parafrankia</taxon>
    </lineage>
</organism>
<accession>A0A0S4QHJ3</accession>
<sequence>MTSGFGLATGPSVPSVPTPAPAPAAAATDAAADEEIGGPQAIFRVGGYRQRPDGAELTMGVGPWLTGVGATTAVGSLGVLVDDVLGRPVFMARPTGSHLVTFELSVEIVTPPPWSGPLLRAYGTVVDVDAARGLSHCEIVDGAGRLVATGRAQLRFVAAGWAQPERTGATAVAGASDLSALDVLGPAASNGSSASSAAARTSAAAAAVAGSGDTTGGTRIVVPARPEFGNGSGAVHGGILFCGVEQAAVAADDPEGLLRTTSVTVHYLRRAEVDAPVSYDVVPEHRGRTVAVYKVTARGPAGKPYCVATVARTAL</sequence>
<keyword evidence="4" id="KW-1185">Reference proteome</keyword>
<feature type="region of interest" description="Disordered" evidence="1">
    <location>
        <begin position="1"/>
        <end position="25"/>
    </location>
</feature>
<evidence type="ECO:0000256" key="1">
    <source>
        <dbReference type="SAM" id="MobiDB-lite"/>
    </source>
</evidence>
<evidence type="ECO:0000313" key="3">
    <source>
        <dbReference type="EMBL" id="CUU54594.1"/>
    </source>
</evidence>
<dbReference type="SUPFAM" id="SSF54637">
    <property type="entry name" value="Thioesterase/thiol ester dehydrase-isomerase"/>
    <property type="match status" value="2"/>
</dbReference>
<dbReference type="Proteomes" id="UP000198802">
    <property type="component" value="Unassembled WGS sequence"/>
</dbReference>
<gene>
    <name evidence="3" type="ORF">Ga0074812_10384</name>
</gene>
<dbReference type="EMBL" id="FAOZ01000003">
    <property type="protein sequence ID" value="CUU54594.1"/>
    <property type="molecule type" value="Genomic_DNA"/>
</dbReference>
<dbReference type="Pfam" id="PF13622">
    <property type="entry name" value="4HBT_3"/>
    <property type="match status" value="1"/>
</dbReference>
<dbReference type="InterPro" id="IPR029069">
    <property type="entry name" value="HotDog_dom_sf"/>
</dbReference>
<evidence type="ECO:0000259" key="2">
    <source>
        <dbReference type="Pfam" id="PF13622"/>
    </source>
</evidence>
<name>A0A0S4QHJ3_9ACTN</name>
<dbReference type="CDD" id="cd03443">
    <property type="entry name" value="PaaI_thioesterase"/>
    <property type="match status" value="1"/>
</dbReference>
<protein>
    <submittedName>
        <fullName evidence="3">Uncharacterized domain 1-containing protein</fullName>
    </submittedName>
</protein>